<dbReference type="PANTHER" id="PTHR43500:SF1">
    <property type="entry name" value="CYSTATHIONINE BETA-LYASE-RELATED"/>
    <property type="match status" value="1"/>
</dbReference>
<dbReference type="EMBL" id="CP059274">
    <property type="protein sequence ID" value="QLQ82696.1"/>
    <property type="molecule type" value="Genomic_DNA"/>
</dbReference>
<comment type="pathway">
    <text evidence="5">Amino-acid biosynthesis; L-methionine biosynthesis via de novo pathway; L-homocysteine from L-cystathionine: step 1/1.</text>
</comment>
<accession>A0A7H9I1H5</accession>
<evidence type="ECO:0000313" key="10">
    <source>
        <dbReference type="EMBL" id="QLQ82696.1"/>
    </source>
</evidence>
<comment type="similarity">
    <text evidence="2 9">Belongs to the trans-sulfuration enzymes family.</text>
</comment>
<reference evidence="10 11" key="1">
    <citation type="submission" date="2020-06" db="EMBL/GenBank/DDBJ databases">
        <title>The yeast mating-type switching endonuclease HO is a domesticated member of an unorthodox homing genetic element family.</title>
        <authorList>
            <person name="Coughlan A.Y."/>
            <person name="Lombardi L."/>
            <person name="Braun-Galleani S."/>
            <person name="Martos A.R."/>
            <person name="Galeote V."/>
            <person name="Bigey F."/>
            <person name="Dequin S."/>
            <person name="Byrne K.P."/>
            <person name="Wolfe K.H."/>
        </authorList>
    </citation>
    <scope>NUCLEOTIDE SEQUENCE [LARGE SCALE GENOMIC DNA]</scope>
    <source>
        <strain evidence="10 11">CBS2947</strain>
    </source>
</reference>
<keyword evidence="4" id="KW-0456">Lyase</keyword>
<evidence type="ECO:0008006" key="12">
    <source>
        <dbReference type="Google" id="ProtNLM"/>
    </source>
</evidence>
<dbReference type="PROSITE" id="PS00868">
    <property type="entry name" value="CYS_MET_METAB_PP"/>
    <property type="match status" value="1"/>
</dbReference>
<dbReference type="Proteomes" id="UP000510647">
    <property type="component" value="Chromosome 8"/>
</dbReference>
<keyword evidence="11" id="KW-1185">Reference proteome</keyword>
<evidence type="ECO:0000256" key="3">
    <source>
        <dbReference type="ARBA" id="ARBA00022898"/>
    </source>
</evidence>
<dbReference type="Gene3D" id="3.40.640.10">
    <property type="entry name" value="Type I PLP-dependent aspartate aminotransferase-like (Major domain)"/>
    <property type="match status" value="1"/>
</dbReference>
<evidence type="ECO:0000256" key="6">
    <source>
        <dbReference type="ARBA" id="ARBA00047517"/>
    </source>
</evidence>
<sequence length="414" mass="46253">MTKSDDSFPVKVDTLLCAFGRNTEEQFGFLNPPLYKGSTVIHKTVKSLENHEGRFYYGIAGSPTIANLEEAWTKLTEAAGTVISPSGHGSIALAIMSVISAGCHILVPENVFQPTSVFCDTFLKRFAVEVEYYDPLIGSGIDKLIKDNTAAIYMESPGSNTMEIQDVPAIVQIARRNRVKTIIDNTWATPLFFKPHSFGVDFSIEAGTKYVGGHSDILLGLVTANEENWPTLKNTYNCFGMLPGAEDCHLALRSLRTFRLRVREAERKALKLAKWLQKRDEVDKVLHPALEECPGHSYWVRDFQGSTGVFSIILKPKYSKASLEYMLEDMMIFSLGYSWGGYESLIVPLSEEVGERLKARNHYGYGLRLQIGLEDTEDLRKDLVLGFERLGAFEFDLPNGIMDLRCATLGHGRS</sequence>
<evidence type="ECO:0000256" key="2">
    <source>
        <dbReference type="ARBA" id="ARBA00009077"/>
    </source>
</evidence>
<name>A0A7H9I1H5_9SACH</name>
<dbReference type="InterPro" id="IPR054542">
    <property type="entry name" value="Cys_met_metab_PP"/>
</dbReference>
<dbReference type="OrthoDB" id="3512640at2759"/>
<protein>
    <recommendedName>
        <fullName evidence="12">Cystathionine beta-lyase</fullName>
    </recommendedName>
</protein>
<feature type="modified residue" description="N6-(pyridoxal phosphate)lysine" evidence="8">
    <location>
        <position position="209"/>
    </location>
</feature>
<comment type="catalytic activity">
    <reaction evidence="7">
        <text>an S-substituted L-cysteine + H2O = a thiol + pyruvate + NH4(+)</text>
        <dbReference type="Rhea" id="RHEA:18121"/>
        <dbReference type="ChEBI" id="CHEBI:15361"/>
        <dbReference type="ChEBI" id="CHEBI:15377"/>
        <dbReference type="ChEBI" id="CHEBI:28938"/>
        <dbReference type="ChEBI" id="CHEBI:29256"/>
        <dbReference type="ChEBI" id="CHEBI:58717"/>
        <dbReference type="EC" id="4.4.1.13"/>
    </reaction>
</comment>
<dbReference type="GO" id="GO:0019450">
    <property type="term" value="P:L-cysteine catabolic process to pyruvate"/>
    <property type="evidence" value="ECO:0007669"/>
    <property type="project" value="TreeGrafter"/>
</dbReference>
<dbReference type="InterPro" id="IPR006233">
    <property type="entry name" value="Cys_b_lyase_bac"/>
</dbReference>
<keyword evidence="3 8" id="KW-0663">Pyridoxal phosphate</keyword>
<dbReference type="Pfam" id="PF01053">
    <property type="entry name" value="Cys_Met_Meta_PP"/>
    <property type="match status" value="1"/>
</dbReference>
<dbReference type="InterPro" id="IPR015424">
    <property type="entry name" value="PyrdxlP-dep_Trfase"/>
</dbReference>
<dbReference type="PIRSF" id="PIRSF001434">
    <property type="entry name" value="CGS"/>
    <property type="match status" value="1"/>
</dbReference>
<dbReference type="GO" id="GO:0030170">
    <property type="term" value="F:pyridoxal phosphate binding"/>
    <property type="evidence" value="ECO:0007669"/>
    <property type="project" value="InterPro"/>
</dbReference>
<dbReference type="GO" id="GO:0047804">
    <property type="term" value="F:cysteine-S-conjugate beta-lyase activity"/>
    <property type="evidence" value="ECO:0007669"/>
    <property type="project" value="UniProtKB-EC"/>
</dbReference>
<comment type="cofactor">
    <cofactor evidence="1 9">
        <name>pyridoxal 5'-phosphate</name>
        <dbReference type="ChEBI" id="CHEBI:597326"/>
    </cofactor>
</comment>
<evidence type="ECO:0000256" key="5">
    <source>
        <dbReference type="ARBA" id="ARBA00046315"/>
    </source>
</evidence>
<dbReference type="InterPro" id="IPR015422">
    <property type="entry name" value="PyrdxlP-dep_Trfase_small"/>
</dbReference>
<evidence type="ECO:0000256" key="4">
    <source>
        <dbReference type="ARBA" id="ARBA00023239"/>
    </source>
</evidence>
<gene>
    <name evidence="10" type="ORF">HG537_0H04590</name>
</gene>
<dbReference type="InterPro" id="IPR015421">
    <property type="entry name" value="PyrdxlP-dep_Trfase_major"/>
</dbReference>
<evidence type="ECO:0000256" key="1">
    <source>
        <dbReference type="ARBA" id="ARBA00001933"/>
    </source>
</evidence>
<evidence type="ECO:0000256" key="8">
    <source>
        <dbReference type="PIRSR" id="PIRSR001434-2"/>
    </source>
</evidence>
<evidence type="ECO:0000256" key="9">
    <source>
        <dbReference type="RuleBase" id="RU362118"/>
    </source>
</evidence>
<evidence type="ECO:0000313" key="11">
    <source>
        <dbReference type="Proteomes" id="UP000510647"/>
    </source>
</evidence>
<dbReference type="GO" id="GO:0019346">
    <property type="term" value="P:transsulfuration"/>
    <property type="evidence" value="ECO:0007669"/>
    <property type="project" value="InterPro"/>
</dbReference>
<dbReference type="AlphaFoldDB" id="A0A7H9I1H5"/>
<organism evidence="10 11">
    <name type="scientific">Torulaspora globosa</name>
    <dbReference type="NCBI Taxonomy" id="48254"/>
    <lineage>
        <taxon>Eukaryota</taxon>
        <taxon>Fungi</taxon>
        <taxon>Dikarya</taxon>
        <taxon>Ascomycota</taxon>
        <taxon>Saccharomycotina</taxon>
        <taxon>Saccharomycetes</taxon>
        <taxon>Saccharomycetales</taxon>
        <taxon>Saccharomycetaceae</taxon>
        <taxon>Torulaspora</taxon>
    </lineage>
</organism>
<dbReference type="Gene3D" id="3.90.1150.10">
    <property type="entry name" value="Aspartate Aminotransferase, domain 1"/>
    <property type="match status" value="1"/>
</dbReference>
<proteinExistence type="inferred from homology"/>
<comment type="catalytic activity">
    <reaction evidence="6">
        <text>L,L-cystathionine + H2O = L-homocysteine + pyruvate + NH4(+)</text>
        <dbReference type="Rhea" id="RHEA:13965"/>
        <dbReference type="ChEBI" id="CHEBI:15361"/>
        <dbReference type="ChEBI" id="CHEBI:15377"/>
        <dbReference type="ChEBI" id="CHEBI:28938"/>
        <dbReference type="ChEBI" id="CHEBI:58161"/>
        <dbReference type="ChEBI" id="CHEBI:58199"/>
    </reaction>
</comment>
<dbReference type="FunFam" id="3.40.640.10:FF:000046">
    <property type="entry name" value="Cystathionine gamma-lyase"/>
    <property type="match status" value="1"/>
</dbReference>
<dbReference type="InterPro" id="IPR000277">
    <property type="entry name" value="Cys/Met-Metab_PyrdxlP-dep_enz"/>
</dbReference>
<dbReference type="NCBIfam" id="TIGR01324">
    <property type="entry name" value="cysta_beta_ly_B"/>
    <property type="match status" value="1"/>
</dbReference>
<dbReference type="SUPFAM" id="SSF53383">
    <property type="entry name" value="PLP-dependent transferases"/>
    <property type="match status" value="1"/>
</dbReference>
<evidence type="ECO:0000256" key="7">
    <source>
        <dbReference type="ARBA" id="ARBA00047625"/>
    </source>
</evidence>
<dbReference type="PANTHER" id="PTHR43500">
    <property type="entry name" value="CYSTATHIONINE BETA-LYASE-RELATED"/>
    <property type="match status" value="1"/>
</dbReference>